<keyword evidence="3" id="KW-1185">Reference proteome</keyword>
<feature type="compositionally biased region" description="Basic and acidic residues" evidence="1">
    <location>
        <begin position="23"/>
        <end position="34"/>
    </location>
</feature>
<proteinExistence type="predicted"/>
<feature type="region of interest" description="Disordered" evidence="1">
    <location>
        <begin position="20"/>
        <end position="104"/>
    </location>
</feature>
<evidence type="ECO:0000256" key="1">
    <source>
        <dbReference type="SAM" id="MobiDB-lite"/>
    </source>
</evidence>
<protein>
    <submittedName>
        <fullName evidence="2">Uncharacterized protein</fullName>
    </submittedName>
</protein>
<evidence type="ECO:0000313" key="2">
    <source>
        <dbReference type="EMBL" id="CAL1568802.1"/>
    </source>
</evidence>
<dbReference type="Proteomes" id="UP001497482">
    <property type="component" value="Chromosome 1"/>
</dbReference>
<dbReference type="AlphaFoldDB" id="A0AAV2IUB8"/>
<feature type="compositionally biased region" description="Basic and acidic residues" evidence="1">
    <location>
        <begin position="71"/>
        <end position="80"/>
    </location>
</feature>
<feature type="compositionally biased region" description="Basic and acidic residues" evidence="1">
    <location>
        <begin position="48"/>
        <end position="57"/>
    </location>
</feature>
<name>A0AAV2IUB8_KNICA</name>
<reference evidence="2 3" key="1">
    <citation type="submission" date="2024-04" db="EMBL/GenBank/DDBJ databases">
        <authorList>
            <person name="Waldvogel A.-M."/>
            <person name="Schoenle A."/>
        </authorList>
    </citation>
    <scope>NUCLEOTIDE SEQUENCE [LARGE SCALE GENOMIC DNA]</scope>
</reference>
<sequence>MAFSRLPSADFSIIIKCRWARQKRQESEAPGETRRRPRERLGGGPGRDAAEAPGETRRRPRERRGGGPGRDAAEAPGETRRRPRERRGGGPGRLTVEANPLPRD</sequence>
<gene>
    <name evidence="2" type="ORF">KC01_LOCUS1349</name>
</gene>
<accession>A0AAV2IUB8</accession>
<dbReference type="EMBL" id="OZ035823">
    <property type="protein sequence ID" value="CAL1568802.1"/>
    <property type="molecule type" value="Genomic_DNA"/>
</dbReference>
<evidence type="ECO:0000313" key="3">
    <source>
        <dbReference type="Proteomes" id="UP001497482"/>
    </source>
</evidence>
<organism evidence="2 3">
    <name type="scientific">Knipowitschia caucasica</name>
    <name type="common">Caucasian dwarf goby</name>
    <name type="synonym">Pomatoschistus caucasicus</name>
    <dbReference type="NCBI Taxonomy" id="637954"/>
    <lineage>
        <taxon>Eukaryota</taxon>
        <taxon>Metazoa</taxon>
        <taxon>Chordata</taxon>
        <taxon>Craniata</taxon>
        <taxon>Vertebrata</taxon>
        <taxon>Euteleostomi</taxon>
        <taxon>Actinopterygii</taxon>
        <taxon>Neopterygii</taxon>
        <taxon>Teleostei</taxon>
        <taxon>Neoteleostei</taxon>
        <taxon>Acanthomorphata</taxon>
        <taxon>Gobiaria</taxon>
        <taxon>Gobiiformes</taxon>
        <taxon>Gobioidei</taxon>
        <taxon>Gobiidae</taxon>
        <taxon>Gobiinae</taxon>
        <taxon>Knipowitschia</taxon>
    </lineage>
</organism>